<dbReference type="Gene3D" id="1.25.40.10">
    <property type="entry name" value="Tetratricopeptide repeat domain"/>
    <property type="match status" value="1"/>
</dbReference>
<evidence type="ECO:0000313" key="2">
    <source>
        <dbReference type="Proteomes" id="UP001352263"/>
    </source>
</evidence>
<evidence type="ECO:0000313" key="1">
    <source>
        <dbReference type="EMBL" id="MEC4720739.1"/>
    </source>
</evidence>
<dbReference type="InterPro" id="IPR011990">
    <property type="entry name" value="TPR-like_helical_dom_sf"/>
</dbReference>
<accession>A0ABU6JAR9</accession>
<protein>
    <recommendedName>
        <fullName evidence="3">Tetratricopeptide repeat protein</fullName>
    </recommendedName>
</protein>
<keyword evidence="2" id="KW-1185">Reference proteome</keyword>
<proteinExistence type="predicted"/>
<name>A0ABU6JAR9_9BURK</name>
<evidence type="ECO:0008006" key="3">
    <source>
        <dbReference type="Google" id="ProtNLM"/>
    </source>
</evidence>
<gene>
    <name evidence="1" type="ORF">RY831_16365</name>
</gene>
<reference evidence="1 2" key="1">
    <citation type="submission" date="2023-10" db="EMBL/GenBank/DDBJ databases">
        <title>Noviherbaspirillum sp. CPCC 100848 genome assembly.</title>
        <authorList>
            <person name="Li X.Y."/>
            <person name="Fang X.M."/>
        </authorList>
    </citation>
    <scope>NUCLEOTIDE SEQUENCE [LARGE SCALE GENOMIC DNA]</scope>
    <source>
        <strain evidence="1 2">CPCC 100848</strain>
    </source>
</reference>
<organism evidence="1 2">
    <name type="scientific">Noviherbaspirillum album</name>
    <dbReference type="NCBI Taxonomy" id="3080276"/>
    <lineage>
        <taxon>Bacteria</taxon>
        <taxon>Pseudomonadati</taxon>
        <taxon>Pseudomonadota</taxon>
        <taxon>Betaproteobacteria</taxon>
        <taxon>Burkholderiales</taxon>
        <taxon>Oxalobacteraceae</taxon>
        <taxon>Noviherbaspirillum</taxon>
    </lineage>
</organism>
<comment type="caution">
    <text evidence="1">The sequence shown here is derived from an EMBL/GenBank/DDBJ whole genome shotgun (WGS) entry which is preliminary data.</text>
</comment>
<dbReference type="RefSeq" id="WP_326507455.1">
    <property type="nucleotide sequence ID" value="NZ_JAWIIV010000013.1"/>
</dbReference>
<dbReference type="EMBL" id="JAWIIV010000013">
    <property type="protein sequence ID" value="MEC4720739.1"/>
    <property type="molecule type" value="Genomic_DNA"/>
</dbReference>
<dbReference type="Proteomes" id="UP001352263">
    <property type="component" value="Unassembled WGS sequence"/>
</dbReference>
<dbReference type="SUPFAM" id="SSF48452">
    <property type="entry name" value="TPR-like"/>
    <property type="match status" value="1"/>
</dbReference>
<sequence length="113" mass="12649">MEQPEFELLQVLAYFYLRNARPEKSAVLLDALSVLRPEDLKVRRSLALAQLRAGKPNKALETLDRLAMLGDTNANFHLMRSETLSALQRPDEAAASMRAYVSMRQVAATMSNA</sequence>